<reference evidence="3" key="1">
    <citation type="journal article" date="2016" name="Genome Announc.">
        <title>Draft genome sequences of fungus Aspergillus calidoustus.</title>
        <authorList>
            <person name="Horn F."/>
            <person name="Linde J."/>
            <person name="Mattern D.J."/>
            <person name="Walther G."/>
            <person name="Guthke R."/>
            <person name="Scherlach K."/>
            <person name="Martin K."/>
            <person name="Brakhage A.A."/>
            <person name="Petzke L."/>
            <person name="Valiante V."/>
        </authorList>
    </citation>
    <scope>NUCLEOTIDE SEQUENCE [LARGE SCALE GENOMIC DNA]</scope>
    <source>
        <strain evidence="3">SF006504</strain>
    </source>
</reference>
<proteinExistence type="predicted"/>
<protein>
    <recommendedName>
        <fullName evidence="1">2EXR domain-containing protein</fullName>
    </recommendedName>
</protein>
<dbReference type="AlphaFoldDB" id="A0A0U4Z0F5"/>
<organism evidence="2 3">
    <name type="scientific">Aspergillus calidoustus</name>
    <dbReference type="NCBI Taxonomy" id="454130"/>
    <lineage>
        <taxon>Eukaryota</taxon>
        <taxon>Fungi</taxon>
        <taxon>Dikarya</taxon>
        <taxon>Ascomycota</taxon>
        <taxon>Pezizomycotina</taxon>
        <taxon>Eurotiomycetes</taxon>
        <taxon>Eurotiomycetidae</taxon>
        <taxon>Eurotiales</taxon>
        <taxon>Aspergillaceae</taxon>
        <taxon>Aspergillus</taxon>
        <taxon>Aspergillus subgen. Nidulantes</taxon>
    </lineage>
</organism>
<sequence length="289" mass="33709">MPSQPTAKSKPKFKPSFPLFPLLPPELRIQIWEAHLSLSYNEPRIIPLSPTLTGYTTPLLAVNREAYRTTLSWARHQGQRDGVRPWDRKPKASSTHYRPRKFFRASNPNRDVVFFLEDISATPWLIAPRPQQQAKTFKHIAIATHQLPQRASGTWLALFWLTFRPEVLFVVLGTRESYMRLVRSFRYGRPVGHWFAREDWWDWDANAHSDRSLSLIPSENRTNTVVVGADVWDLKTRRFTRVGCRGRINGVDIDACAWDSAEWIFLDSPTMARSLIREKVSKFEVRYVY</sequence>
<evidence type="ECO:0000313" key="3">
    <source>
        <dbReference type="Proteomes" id="UP000054771"/>
    </source>
</evidence>
<accession>A0A0U4Z0F5</accession>
<feature type="domain" description="2EXR" evidence="1">
    <location>
        <begin position="17"/>
        <end position="76"/>
    </location>
</feature>
<evidence type="ECO:0000313" key="2">
    <source>
        <dbReference type="EMBL" id="CEL03061.1"/>
    </source>
</evidence>
<evidence type="ECO:0000259" key="1">
    <source>
        <dbReference type="Pfam" id="PF20150"/>
    </source>
</evidence>
<gene>
    <name evidence="2" type="ORF">ASPCAL04219</name>
</gene>
<dbReference type="InterPro" id="IPR045518">
    <property type="entry name" value="2EXR"/>
</dbReference>
<dbReference type="EMBL" id="CDMC01000003">
    <property type="protein sequence ID" value="CEL03061.1"/>
    <property type="molecule type" value="Genomic_DNA"/>
</dbReference>
<keyword evidence="3" id="KW-1185">Reference proteome</keyword>
<dbReference type="Pfam" id="PF20150">
    <property type="entry name" value="2EXR"/>
    <property type="match status" value="1"/>
</dbReference>
<dbReference type="Proteomes" id="UP000054771">
    <property type="component" value="Unassembled WGS sequence"/>
</dbReference>
<dbReference type="OrthoDB" id="10614885at2759"/>
<name>A0A0U4Z0F5_ASPCI</name>